<keyword evidence="3 9" id="KW-0812">Transmembrane</keyword>
<comment type="similarity">
    <text evidence="2 9">Belongs to the HMG-CoA reductase family.</text>
</comment>
<dbReference type="EMBL" id="KV453843">
    <property type="protein sequence ID" value="ODV89441.1"/>
    <property type="molecule type" value="Genomic_DNA"/>
</dbReference>
<dbReference type="Pfam" id="PF00368">
    <property type="entry name" value="HMG-CoA_red"/>
    <property type="match status" value="1"/>
</dbReference>
<dbReference type="InterPro" id="IPR053958">
    <property type="entry name" value="HMGCR/SNAP/NPC1-like_SSD"/>
</dbReference>
<feature type="domain" description="SSD" evidence="11">
    <location>
        <begin position="1"/>
        <end position="106"/>
    </location>
</feature>
<sequence length="835" mass="89400">MSIVLLSEGLPFLVVTVGFQRQILLTKAVLSRANANPDLPSIHIVLEAVSEVGPRIFYDYVLEIFLLVLGSNSGISGLTSFCFLSAWILAYDCLFSFTAFTATLIIKLEINRIKRYNQIAKALEEDGVSSDVAERVARSAGKRARSSSRSRPNSGNVETNFNITDKVETSLISFLGASGAGGISNLKLLMLLGFIALNVFNFWTVPVDDMVSSPSSAAGGLASSFFELPKLKDPTYTARLLSVIPQDFPVLISVPPAIHYDLLSSFFRYEKLLEIVSENWSLTLGNPIMTKWFAIALCLSTGLNMYLFNSIRSSSFSGIFRPSSALPKTEDQPKIASEPMKTAQKKLPISRRPVSFTASDSSSTSSEDDEDGTVESTRSVEECTQILKSGLASQLNDSEAVLLVNEGVLPLYALEKQLGDMTRAVAVRRRCIEMDSGRPISSSKLPYLHYDYKRVFGACCENVVGYMPIPVGIAGPIIIDGKKYPIPMATTEGCLVASAMRGCKAINAGGGVTTRILGDGMTRGPCVAFPTMTRAADAKIWLDSEEGFKLIKKAFDSTSRFARLQSIKTAIAGHELFIRFRTTTGDAMGMNMISKGVEHALNLMVKEFGFDDMTVVSVSGNYCTDKKAAAINWIEGRGKHVVAEAIIPGDVVRKVLKSDVDALVHLGISKNLVGSAMAGTIGGCNAHASNLLTAIYLATGQDPAQNIESSNCITLMNNLDGDLQISVSMPSIEVGTIGGGTVLEPQGAMLDLLGVRGPHATDPGANARTLARIIASGVLAGELSLCSALAAGHLVKSHMIHNRSSNAASKPTAVVEPTPVAAIPDYNCKLYKNGA</sequence>
<feature type="region of interest" description="Disordered" evidence="10">
    <location>
        <begin position="139"/>
        <end position="159"/>
    </location>
</feature>
<dbReference type="GO" id="GO:0008299">
    <property type="term" value="P:isoprenoid biosynthetic process"/>
    <property type="evidence" value="ECO:0007669"/>
    <property type="project" value="InterPro"/>
</dbReference>
<dbReference type="SUPFAM" id="SSF55035">
    <property type="entry name" value="NAD-binding domain of HMG-CoA reductase"/>
    <property type="match status" value="1"/>
</dbReference>
<dbReference type="PROSITE" id="PS50065">
    <property type="entry name" value="HMG_COA_REDUCTASE_4"/>
    <property type="match status" value="1"/>
</dbReference>
<dbReference type="OrthoDB" id="310654at2759"/>
<keyword evidence="8 9" id="KW-0472">Membrane</keyword>
<dbReference type="Proteomes" id="UP000095023">
    <property type="component" value="Unassembled WGS sequence"/>
</dbReference>
<dbReference type="CDD" id="cd00643">
    <property type="entry name" value="HMG-CoA_reductase_classI"/>
    <property type="match status" value="1"/>
</dbReference>
<dbReference type="InterPro" id="IPR023282">
    <property type="entry name" value="HMG_CoA_Rdtase_N"/>
</dbReference>
<comment type="pathway">
    <text evidence="9">Metabolic intermediate biosynthesis; (R)-mevalonate biosynthesis; (R)-mevalonate from acetyl-CoA: step 3/3.</text>
</comment>
<dbReference type="Gene3D" id="1.10.3270.10">
    <property type="entry name" value="HMGR, N-terminal domain"/>
    <property type="match status" value="1"/>
</dbReference>
<evidence type="ECO:0000256" key="4">
    <source>
        <dbReference type="ARBA" id="ARBA00022824"/>
    </source>
</evidence>
<dbReference type="InterPro" id="IPR002202">
    <property type="entry name" value="HMG_CoA_Rdtase"/>
</dbReference>
<dbReference type="EC" id="1.1.1.34" evidence="9"/>
<keyword evidence="6 9" id="KW-1133">Transmembrane helix</keyword>
<dbReference type="SUPFAM" id="SSF56542">
    <property type="entry name" value="Substrate-binding domain of HMG-CoA reductase"/>
    <property type="match status" value="1"/>
</dbReference>
<dbReference type="InterPro" id="IPR000731">
    <property type="entry name" value="SSD"/>
</dbReference>
<gene>
    <name evidence="12" type="ORF">CANCADRAFT_32696</name>
</gene>
<evidence type="ECO:0000256" key="10">
    <source>
        <dbReference type="SAM" id="MobiDB-lite"/>
    </source>
</evidence>
<dbReference type="InterPro" id="IPR009023">
    <property type="entry name" value="HMG_CoA_Rdtase_NAD(P)-bd_sf"/>
</dbReference>
<dbReference type="InterPro" id="IPR023074">
    <property type="entry name" value="HMG_CoA_Rdtase_cat_sf"/>
</dbReference>
<proteinExistence type="inferred from homology"/>
<comment type="caution">
    <text evidence="9">Lacks conserved residue(s) required for the propagation of feature annotation.</text>
</comment>
<evidence type="ECO:0000256" key="3">
    <source>
        <dbReference type="ARBA" id="ARBA00022692"/>
    </source>
</evidence>
<feature type="compositionally biased region" description="Low complexity" evidence="10">
    <location>
        <begin position="355"/>
        <end position="365"/>
    </location>
</feature>
<dbReference type="NCBIfam" id="TIGR00533">
    <property type="entry name" value="HMG_CoA_R_NADP"/>
    <property type="match status" value="1"/>
</dbReference>
<dbReference type="PANTHER" id="PTHR10572">
    <property type="entry name" value="3-HYDROXY-3-METHYLGLUTARYL-COENZYME A REDUCTASE"/>
    <property type="match status" value="1"/>
</dbReference>
<dbReference type="AlphaFoldDB" id="A0A1E4TCF7"/>
<dbReference type="PROSITE" id="PS00066">
    <property type="entry name" value="HMG_COA_REDUCTASE_1"/>
    <property type="match status" value="1"/>
</dbReference>
<dbReference type="Gene3D" id="3.90.770.10">
    <property type="entry name" value="3-hydroxy-3-methylglutaryl-coenzyme A Reductase, Chain A, domain 2"/>
    <property type="match status" value="1"/>
</dbReference>
<evidence type="ECO:0000256" key="5">
    <source>
        <dbReference type="ARBA" id="ARBA00022857"/>
    </source>
</evidence>
<reference evidence="13" key="1">
    <citation type="submission" date="2016-02" db="EMBL/GenBank/DDBJ databases">
        <title>Comparative genomics of biotechnologically important yeasts.</title>
        <authorList>
            <consortium name="DOE Joint Genome Institute"/>
            <person name="Riley R."/>
            <person name="Haridas S."/>
            <person name="Wolfe K.H."/>
            <person name="Lopes M.R."/>
            <person name="Hittinger C.T."/>
            <person name="Goker M."/>
            <person name="Salamov A."/>
            <person name="Wisecaver J."/>
            <person name="Long T.M."/>
            <person name="Aerts A.L."/>
            <person name="Barry K."/>
            <person name="Choi C."/>
            <person name="Clum A."/>
            <person name="Coughlan A.Y."/>
            <person name="Deshpande S."/>
            <person name="Douglass A.P."/>
            <person name="Hanson S.J."/>
            <person name="Klenk H.-P."/>
            <person name="Labutti K."/>
            <person name="Lapidus A."/>
            <person name="Lindquist E."/>
            <person name="Lipzen A."/>
            <person name="Meier-Kolthoff J.P."/>
            <person name="Ohm R.A."/>
            <person name="Otillar R.P."/>
            <person name="Pangilinan J."/>
            <person name="Peng Y."/>
            <person name="Rokas A."/>
            <person name="Rosa C.A."/>
            <person name="Scheuner C."/>
            <person name="Sibirny A.A."/>
            <person name="Slot J.C."/>
            <person name="Stielow J.B."/>
            <person name="Sun H."/>
            <person name="Kurtzman C.P."/>
            <person name="Blackwell M."/>
            <person name="Jeffries T.W."/>
            <person name="Grigoriev I.V."/>
        </authorList>
    </citation>
    <scope>NUCLEOTIDE SEQUENCE [LARGE SCALE GENOMIC DNA]</scope>
    <source>
        <strain evidence="13">NRRL Y-17796</strain>
    </source>
</reference>
<dbReference type="Gene3D" id="3.30.70.420">
    <property type="entry name" value="Hydroxymethylglutaryl-CoA reductase, class I/II, NAD/NADP-binding domain"/>
    <property type="match status" value="1"/>
</dbReference>
<keyword evidence="4 9" id="KW-0256">Endoplasmic reticulum</keyword>
<evidence type="ECO:0000259" key="11">
    <source>
        <dbReference type="PROSITE" id="PS50156"/>
    </source>
</evidence>
<dbReference type="GO" id="GO:0005789">
    <property type="term" value="C:endoplasmic reticulum membrane"/>
    <property type="evidence" value="ECO:0007669"/>
    <property type="project" value="UniProtKB-SubCell"/>
</dbReference>
<keyword evidence="5 9" id="KW-0521">NADP</keyword>
<dbReference type="GO" id="GO:0015936">
    <property type="term" value="P:coenzyme A metabolic process"/>
    <property type="evidence" value="ECO:0007669"/>
    <property type="project" value="InterPro"/>
</dbReference>
<dbReference type="GO" id="GO:0006696">
    <property type="term" value="P:ergosterol biosynthetic process"/>
    <property type="evidence" value="ECO:0007669"/>
    <property type="project" value="TreeGrafter"/>
</dbReference>
<keyword evidence="13" id="KW-1185">Reference proteome</keyword>
<dbReference type="FunFam" id="3.90.770.10:FF:000001">
    <property type="entry name" value="3-hydroxy-3-methylglutaryl coenzyme A reductase"/>
    <property type="match status" value="1"/>
</dbReference>
<feature type="region of interest" description="Disordered" evidence="10">
    <location>
        <begin position="325"/>
        <end position="379"/>
    </location>
</feature>
<dbReference type="PANTHER" id="PTHR10572:SF24">
    <property type="entry name" value="3-HYDROXY-3-METHYLGLUTARYL-COENZYME A REDUCTASE"/>
    <property type="match status" value="1"/>
</dbReference>
<keyword evidence="7 9" id="KW-0560">Oxidoreductase</keyword>
<evidence type="ECO:0000256" key="8">
    <source>
        <dbReference type="ARBA" id="ARBA00023136"/>
    </source>
</evidence>
<dbReference type="InterPro" id="IPR004554">
    <property type="entry name" value="HMG_CoA_Rdtase_eu_arc"/>
</dbReference>
<dbReference type="FunFam" id="1.10.3270.10:FF:000001">
    <property type="entry name" value="3-hydroxy-3-methylglutaryl coenzyme A reductase"/>
    <property type="match status" value="1"/>
</dbReference>
<feature type="transmembrane region" description="Helical" evidence="9">
    <location>
        <begin position="84"/>
        <end position="106"/>
    </location>
</feature>
<protein>
    <recommendedName>
        <fullName evidence="9">3-hydroxy-3-methylglutaryl coenzyme A reductase</fullName>
        <shortName evidence="9">HMG-CoA reductase</shortName>
        <ecNumber evidence="9">1.1.1.34</ecNumber>
    </recommendedName>
</protein>
<evidence type="ECO:0000256" key="7">
    <source>
        <dbReference type="ARBA" id="ARBA00023002"/>
    </source>
</evidence>
<dbReference type="GO" id="GO:0005778">
    <property type="term" value="C:peroxisomal membrane"/>
    <property type="evidence" value="ECO:0007669"/>
    <property type="project" value="TreeGrafter"/>
</dbReference>
<evidence type="ECO:0000256" key="6">
    <source>
        <dbReference type="ARBA" id="ARBA00022989"/>
    </source>
</evidence>
<dbReference type="Pfam" id="PF12349">
    <property type="entry name" value="Sterol-sensing"/>
    <property type="match status" value="1"/>
</dbReference>
<dbReference type="PROSITE" id="PS00318">
    <property type="entry name" value="HMG_COA_REDUCTASE_2"/>
    <property type="match status" value="1"/>
</dbReference>
<evidence type="ECO:0000256" key="2">
    <source>
        <dbReference type="ARBA" id="ARBA00007661"/>
    </source>
</evidence>
<organism evidence="12 13">
    <name type="scientific">Tortispora caseinolytica NRRL Y-17796</name>
    <dbReference type="NCBI Taxonomy" id="767744"/>
    <lineage>
        <taxon>Eukaryota</taxon>
        <taxon>Fungi</taxon>
        <taxon>Dikarya</taxon>
        <taxon>Ascomycota</taxon>
        <taxon>Saccharomycotina</taxon>
        <taxon>Trigonopsidomycetes</taxon>
        <taxon>Trigonopsidales</taxon>
        <taxon>Trigonopsidaceae</taxon>
        <taxon>Tortispora</taxon>
    </lineage>
</organism>
<accession>A0A1E4TCF7</accession>
<evidence type="ECO:0000313" key="13">
    <source>
        <dbReference type="Proteomes" id="UP000095023"/>
    </source>
</evidence>
<dbReference type="PROSITE" id="PS01192">
    <property type="entry name" value="HMG_COA_REDUCTASE_3"/>
    <property type="match status" value="1"/>
</dbReference>
<comment type="subcellular location">
    <subcellularLocation>
        <location evidence="1 9">Endoplasmic reticulum membrane</location>
        <topology evidence="1 9">Multi-pass membrane protein</topology>
    </subcellularLocation>
</comment>
<dbReference type="FunFam" id="3.30.70.420:FF:000001">
    <property type="entry name" value="3-hydroxy-3-methylglutaryl coenzyme A reductase"/>
    <property type="match status" value="1"/>
</dbReference>
<evidence type="ECO:0000313" key="12">
    <source>
        <dbReference type="EMBL" id="ODV89441.1"/>
    </source>
</evidence>
<evidence type="ECO:0000256" key="9">
    <source>
        <dbReference type="RuleBase" id="RU361219"/>
    </source>
</evidence>
<evidence type="ECO:0000256" key="1">
    <source>
        <dbReference type="ARBA" id="ARBA00004477"/>
    </source>
</evidence>
<dbReference type="UniPathway" id="UPA00058">
    <property type="reaction ID" value="UER00103"/>
</dbReference>
<dbReference type="InterPro" id="IPR023076">
    <property type="entry name" value="HMG_CoA_Rdtase_CS"/>
</dbReference>
<dbReference type="PROSITE" id="PS50156">
    <property type="entry name" value="SSD"/>
    <property type="match status" value="1"/>
</dbReference>
<dbReference type="GO" id="GO:0004420">
    <property type="term" value="F:hydroxymethylglutaryl-CoA reductase (NADPH) activity"/>
    <property type="evidence" value="ECO:0007669"/>
    <property type="project" value="UniProtKB-EC"/>
</dbReference>
<name>A0A1E4TCF7_9ASCO</name>
<dbReference type="PRINTS" id="PR00071">
    <property type="entry name" value="HMGCOARDTASE"/>
</dbReference>
<comment type="catalytic activity">
    <reaction evidence="9">
        <text>(R)-mevalonate + 2 NADP(+) + CoA = (3S)-3-hydroxy-3-methylglutaryl-CoA + 2 NADPH + 2 H(+)</text>
        <dbReference type="Rhea" id="RHEA:15989"/>
        <dbReference type="ChEBI" id="CHEBI:15378"/>
        <dbReference type="ChEBI" id="CHEBI:36464"/>
        <dbReference type="ChEBI" id="CHEBI:43074"/>
        <dbReference type="ChEBI" id="CHEBI:57287"/>
        <dbReference type="ChEBI" id="CHEBI:57783"/>
        <dbReference type="ChEBI" id="CHEBI:58349"/>
        <dbReference type="EC" id="1.1.1.34"/>
    </reaction>
</comment>
<dbReference type="InterPro" id="IPR009029">
    <property type="entry name" value="HMG_CoA_Rdtase_sub-bd_dom_sf"/>
</dbReference>